<reference evidence="3" key="1">
    <citation type="journal article" date="2019" name="Int. J. Syst. Evol. Microbiol.">
        <title>The Global Catalogue of Microorganisms (GCM) 10K type strain sequencing project: providing services to taxonomists for standard genome sequencing and annotation.</title>
        <authorList>
            <consortium name="The Broad Institute Genomics Platform"/>
            <consortium name="The Broad Institute Genome Sequencing Center for Infectious Disease"/>
            <person name="Wu L."/>
            <person name="Ma J."/>
        </authorList>
    </citation>
    <scope>NUCLEOTIDE SEQUENCE [LARGE SCALE GENOMIC DNA]</scope>
    <source>
        <strain evidence="3">CECT 7131</strain>
    </source>
</reference>
<comment type="caution">
    <text evidence="2">The sequence shown here is derived from an EMBL/GenBank/DDBJ whole genome shotgun (WGS) entry which is preliminary data.</text>
</comment>
<evidence type="ECO:0000313" key="3">
    <source>
        <dbReference type="Proteomes" id="UP001529369"/>
    </source>
</evidence>
<protein>
    <submittedName>
        <fullName evidence="2">Recombinase family protein</fullName>
    </submittedName>
</protein>
<proteinExistence type="predicted"/>
<dbReference type="Proteomes" id="UP001529369">
    <property type="component" value="Unassembled WGS sequence"/>
</dbReference>
<dbReference type="InterPro" id="IPR011109">
    <property type="entry name" value="DNA_bind_recombinase_dom"/>
</dbReference>
<gene>
    <name evidence="2" type="ORF">QWZ14_30170</name>
</gene>
<dbReference type="EMBL" id="JAUFPN010000299">
    <property type="protein sequence ID" value="MDN3568662.1"/>
    <property type="molecule type" value="Genomic_DNA"/>
</dbReference>
<evidence type="ECO:0000259" key="1">
    <source>
        <dbReference type="Pfam" id="PF07508"/>
    </source>
</evidence>
<sequence length="80" mass="8620">MPITAARAALNTTRKARTAAAAAAIIKVIIEARAAGVTTSADISNYLNRHGFRTPLNCRWTPNTVRLLLKKVSQSEAKTD</sequence>
<organism evidence="2 3">
    <name type="scientific">Paeniroseomonas aquatica</name>
    <dbReference type="NCBI Taxonomy" id="373043"/>
    <lineage>
        <taxon>Bacteria</taxon>
        <taxon>Pseudomonadati</taxon>
        <taxon>Pseudomonadota</taxon>
        <taxon>Alphaproteobacteria</taxon>
        <taxon>Acetobacterales</taxon>
        <taxon>Acetobacteraceae</taxon>
        <taxon>Paeniroseomonas</taxon>
    </lineage>
</organism>
<accession>A0ABT8AFY2</accession>
<dbReference type="RefSeq" id="WP_290320771.1">
    <property type="nucleotide sequence ID" value="NZ_JAUFPN010000299.1"/>
</dbReference>
<name>A0ABT8AFY2_9PROT</name>
<evidence type="ECO:0000313" key="2">
    <source>
        <dbReference type="EMBL" id="MDN3568662.1"/>
    </source>
</evidence>
<feature type="domain" description="Recombinase" evidence="1">
    <location>
        <begin position="22"/>
        <end position="70"/>
    </location>
</feature>
<dbReference type="Pfam" id="PF07508">
    <property type="entry name" value="Recombinase"/>
    <property type="match status" value="1"/>
</dbReference>
<keyword evidence="3" id="KW-1185">Reference proteome</keyword>